<evidence type="ECO:0000313" key="2">
    <source>
        <dbReference type="EMBL" id="MVN87777.1"/>
    </source>
</evidence>
<dbReference type="InterPro" id="IPR027417">
    <property type="entry name" value="P-loop_NTPase"/>
</dbReference>
<dbReference type="Gene3D" id="3.40.50.300">
    <property type="entry name" value="P-loop containing nucleotide triphosphate hydrolases"/>
    <property type="match status" value="1"/>
</dbReference>
<dbReference type="AlphaFoldDB" id="A0A7C9LN26"/>
<keyword evidence="3" id="KW-1185">Reference proteome</keyword>
<dbReference type="InterPro" id="IPR049945">
    <property type="entry name" value="AAA_22"/>
</dbReference>
<protein>
    <submittedName>
        <fullName evidence="2">AAA family ATPase</fullName>
    </submittedName>
</protein>
<organism evidence="2 3">
    <name type="scientific">Deinococcus arboris</name>
    <dbReference type="NCBI Taxonomy" id="2682977"/>
    <lineage>
        <taxon>Bacteria</taxon>
        <taxon>Thermotogati</taxon>
        <taxon>Deinococcota</taxon>
        <taxon>Deinococci</taxon>
        <taxon>Deinococcales</taxon>
        <taxon>Deinococcaceae</taxon>
        <taxon>Deinococcus</taxon>
    </lineage>
</organism>
<dbReference type="InterPro" id="IPR036388">
    <property type="entry name" value="WH-like_DNA-bd_sf"/>
</dbReference>
<dbReference type="Gene3D" id="1.10.10.10">
    <property type="entry name" value="Winged helix-like DNA-binding domain superfamily/Winged helix DNA-binding domain"/>
    <property type="match status" value="1"/>
</dbReference>
<evidence type="ECO:0000313" key="3">
    <source>
        <dbReference type="Proteomes" id="UP000483286"/>
    </source>
</evidence>
<accession>A0A7C9LN26</accession>
<dbReference type="Gene3D" id="1.25.40.10">
    <property type="entry name" value="Tetratricopeptide repeat domain"/>
    <property type="match status" value="2"/>
</dbReference>
<dbReference type="SMART" id="SM00028">
    <property type="entry name" value="TPR"/>
    <property type="match status" value="5"/>
</dbReference>
<sequence>MNLIRRERLLARVQQSQVTLLIAPSGYGKTVLLAQLAEETGTAAVRLDFREVGNDLHTLVSDLADALSLSAPSVAEAVKAANTGRPLSAKQLAQQLTPLSPTLFLLDHAERLSRDNELWLVTLMKLLPAQHRLLMAARHWPSAEVASLVASGQVHVLGPEQLAFDAHEVTQLAATQGRQQDTELEAQHGWPMGVALTVAGAYGHSAGDLIRALLGSLPMELQRALPFLAPYDLWTPYLPDLLGLKVPDDWLGLLINQRLPLLQQGGAVQPHEQVLTVLDEQLRLQRAVWQATYRQAAQTALTQDQPLQALNLLIHAELSQEALAAAEQIMPALFQRSQFRLIREMVARLPSEGVAASPTLSEVYGLSLIETGQAMAGGKQLQHLAQRPETRARVLPYLAHSSFMQSRQKEALELIEEAKLHWSTLSAKQQVFLLTTEGNLIRDTDSDRETALEKHLAAVTLAERTHQESALGAALIALNVTYLQLARTDDALNAAMRAYEIFDRLGQSGRLPIPLLNAAILHGTLDKVDEAEELLRRALSISEEQQTSTTTNIYFALGGVALKKAQFDEASTSFMKGIEQARLSNQPDMEFLSQALLSETARAQFQHTEADRQLALTESLLERHPQLTEIPTLTTLLRFQRGQRAWAQGDRDGALGFFHNYPTDSGELAEWAARARLYVAQIHFEQGRLEQAHLDAFMELHRQGKSRLYLNLDLPLLRPVLQEAVRRGWYADELADYAFGRSEARRRVFVRTLGRLELTVDGEPLPLTGASRARAQELLALMALLPPATSAELQRTLIGEDRGDHRNALQTLRTSLAQATGIEQPVVQDDQRRYTFSGELDVRTDLDELRRATRLRNLMLIRRILGGDTAFLPGLDRPWAADLRDTEVPEALHAAYRVLGTEALERGALAEAATHFETMQRLFPEADTLRTLIELYRGLGDPGRQQDFERDLARL</sequence>
<comment type="caution">
    <text evidence="2">The sequence shown here is derived from an EMBL/GenBank/DDBJ whole genome shotgun (WGS) entry which is preliminary data.</text>
</comment>
<dbReference type="InterPro" id="IPR019734">
    <property type="entry name" value="TPR_rpt"/>
</dbReference>
<reference evidence="2 3" key="1">
    <citation type="submission" date="2019-12" db="EMBL/GenBank/DDBJ databases">
        <title>Deinococcus sp. HMF7620 Genome sequencing and assembly.</title>
        <authorList>
            <person name="Kang H."/>
            <person name="Kim H."/>
            <person name="Joh K."/>
        </authorList>
    </citation>
    <scope>NUCLEOTIDE SEQUENCE [LARGE SCALE GENOMIC DNA]</scope>
    <source>
        <strain evidence="2 3">HMF7620</strain>
    </source>
</reference>
<name>A0A7C9LN26_9DEIO</name>
<dbReference type="EMBL" id="WQLB01000018">
    <property type="protein sequence ID" value="MVN87777.1"/>
    <property type="molecule type" value="Genomic_DNA"/>
</dbReference>
<dbReference type="InterPro" id="IPR011990">
    <property type="entry name" value="TPR-like_helical_dom_sf"/>
</dbReference>
<dbReference type="GO" id="GO:0016887">
    <property type="term" value="F:ATP hydrolysis activity"/>
    <property type="evidence" value="ECO:0007669"/>
    <property type="project" value="InterPro"/>
</dbReference>
<proteinExistence type="predicted"/>
<dbReference type="SUPFAM" id="SSF48452">
    <property type="entry name" value="TPR-like"/>
    <property type="match status" value="2"/>
</dbReference>
<feature type="domain" description="ORC1/DEAH AAA+ ATPase" evidence="1">
    <location>
        <begin position="15"/>
        <end position="129"/>
    </location>
</feature>
<dbReference type="Proteomes" id="UP000483286">
    <property type="component" value="Unassembled WGS sequence"/>
</dbReference>
<evidence type="ECO:0000259" key="1">
    <source>
        <dbReference type="Pfam" id="PF13401"/>
    </source>
</evidence>
<dbReference type="Pfam" id="PF13401">
    <property type="entry name" value="AAA_22"/>
    <property type="match status" value="1"/>
</dbReference>
<gene>
    <name evidence="2" type="ORF">GO986_13520</name>
</gene>
<dbReference type="SUPFAM" id="SSF52540">
    <property type="entry name" value="P-loop containing nucleoside triphosphate hydrolases"/>
    <property type="match status" value="1"/>
</dbReference>